<dbReference type="OMA" id="NWATGTH"/>
<dbReference type="InParanoid" id="A0A7M7RCQ1"/>
<name>A0A7M7RCQ1_STRPU</name>
<dbReference type="PANTHER" id="PTHR44490">
    <property type="entry name" value="EUKARYOTIC TRANSLATION ELONGATION FACTOR 1 EPSILON-1"/>
    <property type="match status" value="1"/>
</dbReference>
<dbReference type="EnsemblMetazoa" id="XM_782749">
    <property type="protein sequence ID" value="XP_787842"/>
    <property type="gene ID" value="LOC582811"/>
</dbReference>
<dbReference type="AlphaFoldDB" id="A0A7M7RCQ1"/>
<dbReference type="InterPro" id="IPR053837">
    <property type="entry name" value="AIMP3/p18_C"/>
</dbReference>
<evidence type="ECO:0000313" key="2">
    <source>
        <dbReference type="EnsemblMetazoa" id="XP_787842"/>
    </source>
</evidence>
<accession>A0A7M7RCQ1</accession>
<dbReference type="GO" id="GO:0043517">
    <property type="term" value="P:positive regulation of DNA damage response, signal transduction by p53 class mediator"/>
    <property type="evidence" value="ECO:0007669"/>
    <property type="project" value="InterPro"/>
</dbReference>
<dbReference type="InterPro" id="IPR010987">
    <property type="entry name" value="Glutathione-S-Trfase_C-like"/>
</dbReference>
<dbReference type="SUPFAM" id="SSF47616">
    <property type="entry name" value="GST C-terminal domain-like"/>
    <property type="match status" value="1"/>
</dbReference>
<dbReference type="CTD" id="9521"/>
<dbReference type="FunCoup" id="A0A7M7RCQ1">
    <property type="interactions" value="995"/>
</dbReference>
<dbReference type="RefSeq" id="XP_787842.2">
    <property type="nucleotide sequence ID" value="XM_782749.4"/>
</dbReference>
<dbReference type="OrthoDB" id="19141at2759"/>
<dbReference type="CDD" id="cd10305">
    <property type="entry name" value="GST_C_AIMP3"/>
    <property type="match status" value="1"/>
</dbReference>
<dbReference type="InterPro" id="IPR053836">
    <property type="entry name" value="Arc1-like_N"/>
</dbReference>
<protein>
    <recommendedName>
        <fullName evidence="1">GST C-terminal domain-containing protein</fullName>
    </recommendedName>
</protein>
<evidence type="ECO:0000259" key="1">
    <source>
        <dbReference type="PROSITE" id="PS50405"/>
    </source>
</evidence>
<dbReference type="PROSITE" id="PS50405">
    <property type="entry name" value="GST_CTER"/>
    <property type="match status" value="1"/>
</dbReference>
<reference evidence="2" key="2">
    <citation type="submission" date="2021-01" db="UniProtKB">
        <authorList>
            <consortium name="EnsemblMetazoa"/>
        </authorList>
    </citation>
    <scope>IDENTIFICATION</scope>
</reference>
<sequence length="175" mass="20085">MAEQRNEIRSLACFFNAGNVKVNINSETKLPCMQCNGTSVSGLMSICTYLATTAGKAELVGKDAKSRALVGQWLEYRVTEVDRCHGEKDDINVFKELNSYLSTRTYFVGQQFSLADLLLYYGLHTKVNGLTYEEKEKYLHLSRWFDHVQRLQNTRQHLTEVTFSLNRLYAGYIPH</sequence>
<organism evidence="2 3">
    <name type="scientific">Strongylocentrotus purpuratus</name>
    <name type="common">Purple sea urchin</name>
    <dbReference type="NCBI Taxonomy" id="7668"/>
    <lineage>
        <taxon>Eukaryota</taxon>
        <taxon>Metazoa</taxon>
        <taxon>Echinodermata</taxon>
        <taxon>Eleutherozoa</taxon>
        <taxon>Echinozoa</taxon>
        <taxon>Echinoidea</taxon>
        <taxon>Euechinoidea</taxon>
        <taxon>Echinacea</taxon>
        <taxon>Camarodonta</taxon>
        <taxon>Echinidea</taxon>
        <taxon>Strongylocentrotidae</taxon>
        <taxon>Strongylocentrotus</taxon>
    </lineage>
</organism>
<evidence type="ECO:0000313" key="3">
    <source>
        <dbReference type="Proteomes" id="UP000007110"/>
    </source>
</evidence>
<dbReference type="GeneID" id="582811"/>
<dbReference type="GO" id="GO:0005737">
    <property type="term" value="C:cytoplasm"/>
    <property type="evidence" value="ECO:0000318"/>
    <property type="project" value="GO_Central"/>
</dbReference>
<dbReference type="KEGG" id="spu:582811"/>
<dbReference type="InterPro" id="IPR042450">
    <property type="entry name" value="EEF1E1"/>
</dbReference>
<proteinExistence type="predicted"/>
<dbReference type="Proteomes" id="UP000007110">
    <property type="component" value="Unassembled WGS sequence"/>
</dbReference>
<keyword evidence="3" id="KW-1185">Reference proteome</keyword>
<reference evidence="3" key="1">
    <citation type="submission" date="2015-02" db="EMBL/GenBank/DDBJ databases">
        <title>Genome sequencing for Strongylocentrotus purpuratus.</title>
        <authorList>
            <person name="Murali S."/>
            <person name="Liu Y."/>
            <person name="Vee V."/>
            <person name="English A."/>
            <person name="Wang M."/>
            <person name="Skinner E."/>
            <person name="Han Y."/>
            <person name="Muzny D.M."/>
            <person name="Worley K.C."/>
            <person name="Gibbs R.A."/>
        </authorList>
    </citation>
    <scope>NUCLEOTIDE SEQUENCE</scope>
</reference>
<dbReference type="InterPro" id="IPR036282">
    <property type="entry name" value="Glutathione-S-Trfase_C_sf"/>
</dbReference>
<dbReference type="GO" id="GO:0005634">
    <property type="term" value="C:nucleus"/>
    <property type="evidence" value="ECO:0000318"/>
    <property type="project" value="GO_Central"/>
</dbReference>
<dbReference type="Gene3D" id="1.20.1050.10">
    <property type="match status" value="1"/>
</dbReference>
<dbReference type="PANTHER" id="PTHR44490:SF1">
    <property type="entry name" value="EUKARYOTIC TRANSLATION ELONGATION FACTOR 1 EPSILON-1"/>
    <property type="match status" value="1"/>
</dbReference>
<feature type="domain" description="GST C-terminal" evidence="1">
    <location>
        <begin position="49"/>
        <end position="172"/>
    </location>
</feature>
<dbReference type="Pfam" id="PF21972">
    <property type="entry name" value="Arc1p_N_like"/>
    <property type="match status" value="1"/>
</dbReference>
<dbReference type="GO" id="GO:0017101">
    <property type="term" value="C:aminoacyl-tRNA synthetase multienzyme complex"/>
    <property type="evidence" value="ECO:0000318"/>
    <property type="project" value="GO_Central"/>
</dbReference>